<dbReference type="Gene3D" id="3.30.70.3490">
    <property type="match status" value="1"/>
</dbReference>
<dbReference type="InterPro" id="IPR000648">
    <property type="entry name" value="Oxysterol-bd"/>
</dbReference>
<proteinExistence type="inferred from homology"/>
<dbReference type="GO" id="GO:0005829">
    <property type="term" value="C:cytosol"/>
    <property type="evidence" value="ECO:0007669"/>
    <property type="project" value="TreeGrafter"/>
</dbReference>
<dbReference type="PANTHER" id="PTHR10972:SF92">
    <property type="entry name" value="OXYSTEROL BINDING PROTEIN"/>
    <property type="match status" value="1"/>
</dbReference>
<organism evidence="4 5">
    <name type="scientific">Cyphellophora attinorum</name>
    <dbReference type="NCBI Taxonomy" id="1664694"/>
    <lineage>
        <taxon>Eukaryota</taxon>
        <taxon>Fungi</taxon>
        <taxon>Dikarya</taxon>
        <taxon>Ascomycota</taxon>
        <taxon>Pezizomycotina</taxon>
        <taxon>Eurotiomycetes</taxon>
        <taxon>Chaetothyriomycetidae</taxon>
        <taxon>Chaetothyriales</taxon>
        <taxon>Cyphellophoraceae</taxon>
        <taxon>Cyphellophora</taxon>
    </lineage>
</organism>
<feature type="compositionally biased region" description="Basic and acidic residues" evidence="3">
    <location>
        <begin position="449"/>
        <end position="462"/>
    </location>
</feature>
<dbReference type="Proteomes" id="UP000038010">
    <property type="component" value="Unassembled WGS sequence"/>
</dbReference>
<protein>
    <submittedName>
        <fullName evidence="4">Protein kes1</fullName>
    </submittedName>
</protein>
<dbReference type="GeneID" id="28738322"/>
<dbReference type="STRING" id="1664694.A0A0N0NQW3"/>
<dbReference type="EMBL" id="LFJN01000004">
    <property type="protein sequence ID" value="KPI44139.1"/>
    <property type="molecule type" value="Genomic_DNA"/>
</dbReference>
<dbReference type="SUPFAM" id="SSF144000">
    <property type="entry name" value="Oxysterol-binding protein-like"/>
    <property type="match status" value="1"/>
</dbReference>
<reference evidence="4 5" key="1">
    <citation type="submission" date="2015-06" db="EMBL/GenBank/DDBJ databases">
        <title>Draft genome of the ant-associated black yeast Phialophora attae CBS 131958.</title>
        <authorList>
            <person name="Moreno L.F."/>
            <person name="Stielow B.J."/>
            <person name="de Hoog S."/>
            <person name="Vicente V.A."/>
            <person name="Weiss V.A."/>
            <person name="de Vries M."/>
            <person name="Cruz L.M."/>
            <person name="Souza E.M."/>
        </authorList>
    </citation>
    <scope>NUCLEOTIDE SEQUENCE [LARGE SCALE GENOMIC DNA]</scope>
    <source>
        <strain evidence="4 5">CBS 131958</strain>
    </source>
</reference>
<comment type="caution">
    <text evidence="4">The sequence shown here is derived from an EMBL/GenBank/DDBJ whole genome shotgun (WGS) entry which is preliminary data.</text>
</comment>
<dbReference type="GO" id="GO:0016020">
    <property type="term" value="C:membrane"/>
    <property type="evidence" value="ECO:0007669"/>
    <property type="project" value="TreeGrafter"/>
</dbReference>
<evidence type="ECO:0000256" key="3">
    <source>
        <dbReference type="SAM" id="MobiDB-lite"/>
    </source>
</evidence>
<feature type="compositionally biased region" description="Basic and acidic residues" evidence="3">
    <location>
        <begin position="352"/>
        <end position="364"/>
    </location>
</feature>
<comment type="similarity">
    <text evidence="1 2">Belongs to the OSBP family.</text>
</comment>
<feature type="region of interest" description="Disordered" evidence="3">
    <location>
        <begin position="413"/>
        <end position="515"/>
    </location>
</feature>
<dbReference type="Gene3D" id="2.40.160.120">
    <property type="match status" value="1"/>
</dbReference>
<accession>A0A0N0NQW3</accession>
<dbReference type="InterPro" id="IPR018494">
    <property type="entry name" value="Oxysterol-bd_CS"/>
</dbReference>
<sequence length="541" mass="59249">MPDSTPSDDAISANRSTLREFLASLSTIRGDLSTITAPPFVLDTKSTVELPQYWAEHLDSFVAPAQSNDPGERMLRVLKWWLSSLRGQQYAGRDPNSGVKKPLNAVLGECFVGWWDSEDRDQGIGRTHLVSEQVSHHPPVTACRVWNDELGVEAEGFTRQEITFSMSSGSVNIAQMGYALFKLRKVPGGNGQGNDEGEVYLIPLPDVRVKGVLSGTPYPELGGSYHIPSTSGWGAEVEFSGKGFLGIGGGKSGKNGFEAKVFQHSEASSHGSGTPVWTISGNWDSSFTIKDKSGHVLEEVDVAAMPTADLQLVPEEKMDPYETRQVWKDVRKALNKGDMQGTSSAKNIVEQGQRDMRKQEEQEGKTWQRLFFSDVGEDVVAEKLRSSIGTKLDKEQTVGIWKFNSLAWDEKQRPWRGGLRPDNTSSSAQQPSSAKRESQVNGVAAVQPHGHDRTSDSAERRTSAATGMSSEAGAINGHTPATSADKVDSQLQGKDRRSEVQDDELANGVDDMSLREQTAVEEFIRAQYSSRSKRHSGHRKG</sequence>
<dbReference type="PROSITE" id="PS01013">
    <property type="entry name" value="OSBP"/>
    <property type="match status" value="1"/>
</dbReference>
<evidence type="ECO:0000256" key="1">
    <source>
        <dbReference type="ARBA" id="ARBA00008842"/>
    </source>
</evidence>
<keyword evidence="5" id="KW-1185">Reference proteome</keyword>
<dbReference type="Gene3D" id="1.10.287.2720">
    <property type="match status" value="1"/>
</dbReference>
<evidence type="ECO:0000313" key="5">
    <source>
        <dbReference type="Proteomes" id="UP000038010"/>
    </source>
</evidence>
<dbReference type="VEuPathDB" id="FungiDB:AB675_6171"/>
<dbReference type="InterPro" id="IPR037239">
    <property type="entry name" value="OSBP_sf"/>
</dbReference>
<feature type="region of interest" description="Disordered" evidence="3">
    <location>
        <begin position="337"/>
        <end position="364"/>
    </location>
</feature>
<dbReference type="OrthoDB" id="14833at2759"/>
<name>A0A0N0NQW3_9EURO</name>
<dbReference type="RefSeq" id="XP_018004102.1">
    <property type="nucleotide sequence ID" value="XM_018146442.1"/>
</dbReference>
<feature type="compositionally biased region" description="Polar residues" evidence="3">
    <location>
        <begin position="422"/>
        <end position="433"/>
    </location>
</feature>
<evidence type="ECO:0000313" key="4">
    <source>
        <dbReference type="EMBL" id="KPI44139.1"/>
    </source>
</evidence>
<gene>
    <name evidence="4" type="ORF">AB675_6171</name>
</gene>
<dbReference type="Pfam" id="PF01237">
    <property type="entry name" value="Oxysterol_BP"/>
    <property type="match status" value="1"/>
</dbReference>
<feature type="compositionally biased region" description="Basic and acidic residues" evidence="3">
    <location>
        <begin position="485"/>
        <end position="500"/>
    </location>
</feature>
<dbReference type="PANTHER" id="PTHR10972">
    <property type="entry name" value="OXYSTEROL-BINDING PROTEIN-RELATED"/>
    <property type="match status" value="1"/>
</dbReference>
<dbReference type="AlphaFoldDB" id="A0A0N0NQW3"/>
<dbReference type="GO" id="GO:0008142">
    <property type="term" value="F:oxysterol binding"/>
    <property type="evidence" value="ECO:0007669"/>
    <property type="project" value="TreeGrafter"/>
</dbReference>
<evidence type="ECO:0000256" key="2">
    <source>
        <dbReference type="RuleBase" id="RU003844"/>
    </source>
</evidence>